<accession>A0A9Q0BTW5</accession>
<keyword evidence="2" id="KW-1185">Reference proteome</keyword>
<organism evidence="1 2">
    <name type="scientific">Drosophila gunungcola</name>
    <name type="common">fruit fly</name>
    <dbReference type="NCBI Taxonomy" id="103775"/>
    <lineage>
        <taxon>Eukaryota</taxon>
        <taxon>Metazoa</taxon>
        <taxon>Ecdysozoa</taxon>
        <taxon>Arthropoda</taxon>
        <taxon>Hexapoda</taxon>
        <taxon>Insecta</taxon>
        <taxon>Pterygota</taxon>
        <taxon>Neoptera</taxon>
        <taxon>Endopterygota</taxon>
        <taxon>Diptera</taxon>
        <taxon>Brachycera</taxon>
        <taxon>Muscomorpha</taxon>
        <taxon>Ephydroidea</taxon>
        <taxon>Drosophilidae</taxon>
        <taxon>Drosophila</taxon>
        <taxon>Sophophora</taxon>
    </lineage>
</organism>
<evidence type="ECO:0000313" key="1">
    <source>
        <dbReference type="EMBL" id="KAI8044552.1"/>
    </source>
</evidence>
<dbReference type="AlphaFoldDB" id="A0A9Q0BTW5"/>
<proteinExistence type="predicted"/>
<feature type="non-terminal residue" evidence="1">
    <location>
        <position position="86"/>
    </location>
</feature>
<dbReference type="EMBL" id="JAMKOV010000001">
    <property type="protein sequence ID" value="KAI8044552.1"/>
    <property type="molecule type" value="Genomic_DNA"/>
</dbReference>
<dbReference type="Proteomes" id="UP001059596">
    <property type="component" value="Chromosome 3R"/>
</dbReference>
<evidence type="ECO:0000313" key="2">
    <source>
        <dbReference type="Proteomes" id="UP001059596"/>
    </source>
</evidence>
<gene>
    <name evidence="1" type="ORF">M5D96_000721</name>
</gene>
<comment type="caution">
    <text evidence="1">The sequence shown here is derived from an EMBL/GenBank/DDBJ whole genome shotgun (WGS) entry which is preliminary data.</text>
</comment>
<protein>
    <submittedName>
        <fullName evidence="1">Uncharacterized protein</fullName>
    </submittedName>
</protein>
<reference evidence="1" key="1">
    <citation type="journal article" date="2023" name="Genome Biol. Evol.">
        <title>Long-read-based Genome Assembly of Drosophila gunungcola Reveals Fewer Chemosensory Genes in Flower-breeding Species.</title>
        <authorList>
            <person name="Negi A."/>
            <person name="Liao B.Y."/>
            <person name="Yeh S.D."/>
        </authorList>
    </citation>
    <scope>NUCLEOTIDE SEQUENCE</scope>
    <source>
        <strain evidence="1">Sukarami</strain>
    </source>
</reference>
<sequence>AISFYVIIKLIDFTLLKICLPHWRSTQRTKRSPQWMSSRRRCCSRVHQSTGFYKECYSRTRSPRHYCHRSTSGIWRSPPRVGPIIR</sequence>
<name>A0A9Q0BTW5_9MUSC</name>